<keyword evidence="4" id="KW-1185">Reference proteome</keyword>
<keyword evidence="2" id="KW-0472">Membrane</keyword>
<feature type="compositionally biased region" description="Polar residues" evidence="1">
    <location>
        <begin position="263"/>
        <end position="295"/>
    </location>
</feature>
<organism evidence="3 4">
    <name type="scientific">Dreissena polymorpha</name>
    <name type="common">Zebra mussel</name>
    <name type="synonym">Mytilus polymorpha</name>
    <dbReference type="NCBI Taxonomy" id="45954"/>
    <lineage>
        <taxon>Eukaryota</taxon>
        <taxon>Metazoa</taxon>
        <taxon>Spiralia</taxon>
        <taxon>Lophotrochozoa</taxon>
        <taxon>Mollusca</taxon>
        <taxon>Bivalvia</taxon>
        <taxon>Autobranchia</taxon>
        <taxon>Heteroconchia</taxon>
        <taxon>Euheterodonta</taxon>
        <taxon>Imparidentia</taxon>
        <taxon>Neoheterodontei</taxon>
        <taxon>Myida</taxon>
        <taxon>Dreissenoidea</taxon>
        <taxon>Dreissenidae</taxon>
        <taxon>Dreissena</taxon>
    </lineage>
</organism>
<accession>A0A9D4FTZ6</accession>
<feature type="compositionally biased region" description="Low complexity" evidence="1">
    <location>
        <begin position="209"/>
        <end position="219"/>
    </location>
</feature>
<evidence type="ECO:0000313" key="4">
    <source>
        <dbReference type="Proteomes" id="UP000828390"/>
    </source>
</evidence>
<feature type="compositionally biased region" description="Basic and acidic residues" evidence="1">
    <location>
        <begin position="83"/>
        <end position="118"/>
    </location>
</feature>
<sequence>MSTPAWVRRLSDTSDSLKEFGLPSVSLYKPGLSDSRTSLESQAYMSRSIENVSDGRNTYINARNRQKEDRSRSPRQRGYLGDIESRGLDVSRHGRGDGDATDRFKNEPDKYSERRERSGNPMPSTSDQRFDIKNERHAQSRNRGEVSSSPLPGKDRKLYKDAQGLGNKGYSDSKLQVHTGEKYVKRGNRREPKREDSWSYVDSDDVSHTSHSLHTSASYGDFDAKSSTVSGSSYMRGNRSDHSLPLSEQDRKRKRRPREDDAPTSSGYNSYSEMSEFANTSRSSKQRKSTNSLTLNDKHHSDIDDDKYLKIPRNSSSGRLDDSNHLRVPKQSKTSLHSRSDSKLSMSGSEPSTKVSSSGVRKKKTDKSSPHKCSHNEKISTPTIGNVSVTVNNNVNYDPNDPFSFIQPVEIPFYAKVRKCLGPLAAVLLVVVLAGALGAAIYFASALKETQEKQIDILRANLAVRIRTIDSIENIDDLSGSQLRDLSMDHCTQ</sequence>
<feature type="compositionally biased region" description="Polar residues" evidence="1">
    <location>
        <begin position="50"/>
        <end position="63"/>
    </location>
</feature>
<dbReference type="EMBL" id="JAIWYP010000006">
    <property type="protein sequence ID" value="KAH3805000.1"/>
    <property type="molecule type" value="Genomic_DNA"/>
</dbReference>
<dbReference type="Proteomes" id="UP000828390">
    <property type="component" value="Unassembled WGS sequence"/>
</dbReference>
<comment type="caution">
    <text evidence="3">The sequence shown here is derived from an EMBL/GenBank/DDBJ whole genome shotgun (WGS) entry which is preliminary data.</text>
</comment>
<reference evidence="3" key="1">
    <citation type="journal article" date="2019" name="bioRxiv">
        <title>The Genome of the Zebra Mussel, Dreissena polymorpha: A Resource for Invasive Species Research.</title>
        <authorList>
            <person name="McCartney M.A."/>
            <person name="Auch B."/>
            <person name="Kono T."/>
            <person name="Mallez S."/>
            <person name="Zhang Y."/>
            <person name="Obille A."/>
            <person name="Becker A."/>
            <person name="Abrahante J.E."/>
            <person name="Garbe J."/>
            <person name="Badalamenti J.P."/>
            <person name="Herman A."/>
            <person name="Mangelson H."/>
            <person name="Liachko I."/>
            <person name="Sullivan S."/>
            <person name="Sone E.D."/>
            <person name="Koren S."/>
            <person name="Silverstein K.A.T."/>
            <person name="Beckman K.B."/>
            <person name="Gohl D.M."/>
        </authorList>
    </citation>
    <scope>NUCLEOTIDE SEQUENCE</scope>
    <source>
        <strain evidence="3">Duluth1</strain>
        <tissue evidence="3">Whole animal</tissue>
    </source>
</reference>
<keyword evidence="2" id="KW-0812">Transmembrane</keyword>
<name>A0A9D4FTZ6_DREPO</name>
<feature type="non-terminal residue" evidence="3">
    <location>
        <position position="493"/>
    </location>
</feature>
<evidence type="ECO:0000313" key="3">
    <source>
        <dbReference type="EMBL" id="KAH3805000.1"/>
    </source>
</evidence>
<evidence type="ECO:0000256" key="1">
    <source>
        <dbReference type="SAM" id="MobiDB-lite"/>
    </source>
</evidence>
<gene>
    <name evidence="3" type="ORF">DPMN_133292</name>
</gene>
<reference evidence="3" key="2">
    <citation type="submission" date="2020-11" db="EMBL/GenBank/DDBJ databases">
        <authorList>
            <person name="McCartney M.A."/>
            <person name="Auch B."/>
            <person name="Kono T."/>
            <person name="Mallez S."/>
            <person name="Becker A."/>
            <person name="Gohl D.M."/>
            <person name="Silverstein K.A.T."/>
            <person name="Koren S."/>
            <person name="Bechman K.B."/>
            <person name="Herman A."/>
            <person name="Abrahante J.E."/>
            <person name="Garbe J."/>
        </authorList>
    </citation>
    <scope>NUCLEOTIDE SEQUENCE</scope>
    <source>
        <strain evidence="3">Duluth1</strain>
        <tissue evidence="3">Whole animal</tissue>
    </source>
</reference>
<feature type="compositionally biased region" description="Basic and acidic residues" evidence="1">
    <location>
        <begin position="296"/>
        <end position="309"/>
    </location>
</feature>
<feature type="compositionally biased region" description="Polar residues" evidence="1">
    <location>
        <begin position="225"/>
        <end position="235"/>
    </location>
</feature>
<feature type="compositionally biased region" description="Basic and acidic residues" evidence="1">
    <location>
        <begin position="128"/>
        <end position="144"/>
    </location>
</feature>
<feature type="compositionally biased region" description="Basic and acidic residues" evidence="1">
    <location>
        <begin position="179"/>
        <end position="197"/>
    </location>
</feature>
<evidence type="ECO:0000256" key="2">
    <source>
        <dbReference type="SAM" id="Phobius"/>
    </source>
</evidence>
<dbReference type="AlphaFoldDB" id="A0A9D4FTZ6"/>
<feature type="transmembrane region" description="Helical" evidence="2">
    <location>
        <begin position="421"/>
        <end position="444"/>
    </location>
</feature>
<feature type="compositionally biased region" description="Polar residues" evidence="1">
    <location>
        <begin position="331"/>
        <end position="359"/>
    </location>
</feature>
<protein>
    <submittedName>
        <fullName evidence="3">Uncharacterized protein</fullName>
    </submittedName>
</protein>
<proteinExistence type="predicted"/>
<keyword evidence="2" id="KW-1133">Transmembrane helix</keyword>
<feature type="compositionally biased region" description="Basic and acidic residues" evidence="1">
    <location>
        <begin position="366"/>
        <end position="378"/>
    </location>
</feature>
<feature type="region of interest" description="Disordered" evidence="1">
    <location>
        <begin position="50"/>
        <end position="380"/>
    </location>
</feature>